<feature type="transmembrane region" description="Helical" evidence="11">
    <location>
        <begin position="195"/>
        <end position="220"/>
    </location>
</feature>
<reference evidence="14" key="1">
    <citation type="submission" date="2025-08" db="UniProtKB">
        <authorList>
            <consortium name="RefSeq"/>
        </authorList>
    </citation>
    <scope>IDENTIFICATION</scope>
</reference>
<accession>A0ABM1L639</accession>
<dbReference type="PROSITE" id="PS50262">
    <property type="entry name" value="G_PROTEIN_RECEP_F1_2"/>
    <property type="match status" value="1"/>
</dbReference>
<dbReference type="PRINTS" id="PR00237">
    <property type="entry name" value="GPCRRHODOPSN"/>
</dbReference>
<dbReference type="GeneID" id="107122798"/>
<evidence type="ECO:0000256" key="2">
    <source>
        <dbReference type="ARBA" id="ARBA00022475"/>
    </source>
</evidence>
<dbReference type="Proteomes" id="UP000694871">
    <property type="component" value="Unplaced"/>
</dbReference>
<feature type="transmembrane region" description="Helical" evidence="11">
    <location>
        <begin position="96"/>
        <end position="118"/>
    </location>
</feature>
<feature type="transmembrane region" description="Helical" evidence="11">
    <location>
        <begin position="241"/>
        <end position="259"/>
    </location>
</feature>
<evidence type="ECO:0000313" key="14">
    <source>
        <dbReference type="RefSeq" id="XP_015281426.1"/>
    </source>
</evidence>
<keyword evidence="5 11" id="KW-1133">Transmembrane helix</keyword>
<feature type="transmembrane region" description="Helical" evidence="11">
    <location>
        <begin position="57"/>
        <end position="76"/>
    </location>
</feature>
<keyword evidence="3 10" id="KW-0812">Transmembrane</keyword>
<dbReference type="SUPFAM" id="SSF81321">
    <property type="entry name" value="Family A G protein-coupled receptor-like"/>
    <property type="match status" value="1"/>
</dbReference>
<gene>
    <name evidence="14" type="primary">LOC107122798</name>
</gene>
<keyword evidence="9 10" id="KW-0807">Transducer</keyword>
<dbReference type="Pfam" id="PF13853">
    <property type="entry name" value="7tm_4"/>
    <property type="match status" value="1"/>
</dbReference>
<evidence type="ECO:0000256" key="11">
    <source>
        <dbReference type="RuleBase" id="RU363047"/>
    </source>
</evidence>
<dbReference type="RefSeq" id="XP_015281426.1">
    <property type="nucleotide sequence ID" value="XM_015425940.1"/>
</dbReference>
<dbReference type="PRINTS" id="PR00245">
    <property type="entry name" value="OLFACTORYR"/>
</dbReference>
<feature type="domain" description="G-protein coupled receptors family 1 profile" evidence="12">
    <location>
        <begin position="39"/>
        <end position="289"/>
    </location>
</feature>
<evidence type="ECO:0000256" key="5">
    <source>
        <dbReference type="ARBA" id="ARBA00022989"/>
    </source>
</evidence>
<evidence type="ECO:0000313" key="13">
    <source>
        <dbReference type="Proteomes" id="UP000694871"/>
    </source>
</evidence>
<dbReference type="InterPro" id="IPR017452">
    <property type="entry name" value="GPCR_Rhodpsn_7TM"/>
</dbReference>
<dbReference type="Gene3D" id="1.20.1070.10">
    <property type="entry name" value="Rhodopsin 7-helix transmembrane proteins"/>
    <property type="match status" value="1"/>
</dbReference>
<organism evidence="13 14">
    <name type="scientific">Gekko japonicus</name>
    <name type="common">Schlegel's Japanese gecko</name>
    <dbReference type="NCBI Taxonomy" id="146911"/>
    <lineage>
        <taxon>Eukaryota</taxon>
        <taxon>Metazoa</taxon>
        <taxon>Chordata</taxon>
        <taxon>Craniata</taxon>
        <taxon>Vertebrata</taxon>
        <taxon>Euteleostomi</taxon>
        <taxon>Lepidosauria</taxon>
        <taxon>Squamata</taxon>
        <taxon>Bifurcata</taxon>
        <taxon>Gekkota</taxon>
        <taxon>Gekkonidae</taxon>
        <taxon>Gekkoninae</taxon>
        <taxon>Gekko</taxon>
    </lineage>
</organism>
<name>A0ABM1L639_GEKJA</name>
<evidence type="ECO:0000256" key="9">
    <source>
        <dbReference type="ARBA" id="ARBA00023224"/>
    </source>
</evidence>
<evidence type="ECO:0000256" key="3">
    <source>
        <dbReference type="ARBA" id="ARBA00022692"/>
    </source>
</evidence>
<keyword evidence="11" id="KW-0716">Sensory transduction</keyword>
<dbReference type="InterPro" id="IPR050516">
    <property type="entry name" value="Olfactory_GPCR"/>
</dbReference>
<evidence type="ECO:0000259" key="12">
    <source>
        <dbReference type="PROSITE" id="PS50262"/>
    </source>
</evidence>
<protein>
    <recommendedName>
        <fullName evidence="11">Olfactory receptor</fullName>
    </recommendedName>
</protein>
<evidence type="ECO:0000256" key="6">
    <source>
        <dbReference type="ARBA" id="ARBA00023040"/>
    </source>
</evidence>
<dbReference type="CDD" id="cd15227">
    <property type="entry name" value="7tmA_OR14-like"/>
    <property type="match status" value="1"/>
</dbReference>
<keyword evidence="2 11" id="KW-1003">Cell membrane</keyword>
<evidence type="ECO:0000256" key="4">
    <source>
        <dbReference type="ARBA" id="ARBA00022725"/>
    </source>
</evidence>
<proteinExistence type="inferred from homology"/>
<dbReference type="InterPro" id="IPR000276">
    <property type="entry name" value="GPCR_Rhodpsn"/>
</dbReference>
<evidence type="ECO:0000256" key="8">
    <source>
        <dbReference type="ARBA" id="ARBA00023170"/>
    </source>
</evidence>
<keyword evidence="6 10" id="KW-0297">G-protein coupled receptor</keyword>
<comment type="similarity">
    <text evidence="10">Belongs to the G-protein coupled receptor 1 family.</text>
</comment>
<keyword evidence="7 11" id="KW-0472">Membrane</keyword>
<comment type="subcellular location">
    <subcellularLocation>
        <location evidence="1 11">Cell membrane</location>
        <topology evidence="1 11">Multi-pass membrane protein</topology>
    </subcellularLocation>
</comment>
<dbReference type="PANTHER" id="PTHR26452">
    <property type="entry name" value="OLFACTORY RECEPTOR"/>
    <property type="match status" value="1"/>
</dbReference>
<dbReference type="PROSITE" id="PS00237">
    <property type="entry name" value="G_PROTEIN_RECEP_F1_1"/>
    <property type="match status" value="1"/>
</dbReference>
<evidence type="ECO:0000256" key="7">
    <source>
        <dbReference type="ARBA" id="ARBA00023136"/>
    </source>
</evidence>
<feature type="transmembrane region" description="Helical" evidence="11">
    <location>
        <begin position="23"/>
        <end position="45"/>
    </location>
</feature>
<evidence type="ECO:0000256" key="1">
    <source>
        <dbReference type="ARBA" id="ARBA00004651"/>
    </source>
</evidence>
<keyword evidence="13" id="KW-1185">Reference proteome</keyword>
<keyword evidence="8 10" id="KW-0675">Receptor</keyword>
<sequence length="322" mass="36215">MTNRSTATEFLLMGFANVHDMQFLHFVIFLSVYISALIGNILIIVAVSLNHQLHTPMYFFLVNLSFSDACFISATVPNSMATSIMNNTLISFSGCVGQVFLVVTFAGAEIALLTIMAYDRYVAICHPLRYRLIMSWDACIQMAAASWISRVSHAALQTGITFRLHFCESNIIKQFFCDIPQLEMISCNDAEANQVLVFISLSVVVDSFCILFIFVSYGYIFSSVLRIPSVQGRYKAFSTCTPHLIVFCLFMLTGMFSYLRPKELSSPTVDLLFAVLYNVLPPMLNPIIYSLRNKDIQVPVWTILKTIAGLFRTHHSCLNYSA</sequence>
<dbReference type="InterPro" id="IPR000725">
    <property type="entry name" value="Olfact_rcpt"/>
</dbReference>
<keyword evidence="4 11" id="KW-0552">Olfaction</keyword>
<evidence type="ECO:0000256" key="10">
    <source>
        <dbReference type="RuleBase" id="RU000688"/>
    </source>
</evidence>
<feature type="transmembrane region" description="Helical" evidence="11">
    <location>
        <begin position="271"/>
        <end position="291"/>
    </location>
</feature>